<gene>
    <name evidence="2" type="ORF">MN05_00043</name>
</gene>
<dbReference type="SUPFAM" id="SSF52980">
    <property type="entry name" value="Restriction endonuclease-like"/>
    <property type="match status" value="1"/>
</dbReference>
<dbReference type="Proteomes" id="UP000664926">
    <property type="component" value="Segment"/>
</dbReference>
<dbReference type="InterPro" id="IPR011335">
    <property type="entry name" value="Restrct_endonuc-II-like"/>
</dbReference>
<dbReference type="InterPro" id="IPR021671">
    <property type="entry name" value="PD(D/E)XK_Endonuc"/>
</dbReference>
<organism evidence="2 3">
    <name type="scientific">Escherichia phage MN05</name>
    <dbReference type="NCBI Taxonomy" id="2711185"/>
    <lineage>
        <taxon>Viruses</taxon>
        <taxon>Duplodnaviria</taxon>
        <taxon>Heunggongvirae</taxon>
        <taxon>Uroviricota</taxon>
        <taxon>Caudoviricetes</taxon>
        <taxon>Mktvariviridae</taxon>
        <taxon>Gordonclarkvirinae</taxon>
        <taxon>Kuravirus</taxon>
        <taxon>Kuravirus MN05</taxon>
    </lineage>
</organism>
<dbReference type="Gene3D" id="3.40.1350.10">
    <property type="match status" value="1"/>
</dbReference>
<keyword evidence="3" id="KW-1185">Reference proteome</keyword>
<accession>A0A858I0Q4</accession>
<evidence type="ECO:0000313" key="3">
    <source>
        <dbReference type="Proteomes" id="UP000664926"/>
    </source>
</evidence>
<dbReference type="GO" id="GO:0003676">
    <property type="term" value="F:nucleic acid binding"/>
    <property type="evidence" value="ECO:0007669"/>
    <property type="project" value="InterPro"/>
</dbReference>
<feature type="domain" description="PD(D/E)XK endonuclease" evidence="1">
    <location>
        <begin position="6"/>
        <end position="112"/>
    </location>
</feature>
<name>A0A858I0Q4_9CAUD</name>
<reference evidence="2 3" key="1">
    <citation type="submission" date="2020-02" db="EMBL/GenBank/DDBJ databases">
        <authorList>
            <person name="Naser I.B."/>
            <person name="Shishir T.A."/>
        </authorList>
    </citation>
    <scope>NUCLEOTIDE SEQUENCE [LARGE SCALE GENOMIC DNA]</scope>
</reference>
<dbReference type="Pfam" id="PF11645">
    <property type="entry name" value="PDDEXK_5"/>
    <property type="match status" value="1"/>
</dbReference>
<evidence type="ECO:0000313" key="2">
    <source>
        <dbReference type="EMBL" id="QIN96108.1"/>
    </source>
</evidence>
<dbReference type="EMBL" id="MT129655">
    <property type="protein sequence ID" value="QIN96108.1"/>
    <property type="molecule type" value="Genomic_DNA"/>
</dbReference>
<protein>
    <recommendedName>
        <fullName evidence="1">PD(D/E)XK endonuclease domain-containing protein</fullName>
    </recommendedName>
</protein>
<dbReference type="InterPro" id="IPR011856">
    <property type="entry name" value="tRNA_endonuc-like_dom_sf"/>
</dbReference>
<sequence>MSGSENHRIGMLAELTAQVYYIEEGYEIYTPIMPQSKCDFIASKNSETIKVQVKKASENPTKHGTYLQIRLQGKPTDFSVREYTRDDFDELIVVHDTGLWRFPVDLVLDKKSFTFGKLLEDGSVVTGSRASIKTEDFKIK</sequence>
<evidence type="ECO:0000259" key="1">
    <source>
        <dbReference type="Pfam" id="PF11645"/>
    </source>
</evidence>
<proteinExistence type="predicted"/>